<evidence type="ECO:0000313" key="4">
    <source>
        <dbReference type="Proteomes" id="UP001474120"/>
    </source>
</evidence>
<organism evidence="3 4">
    <name type="scientific">Lutimonas vermicola</name>
    <dbReference type="NCBI Taxonomy" id="414288"/>
    <lineage>
        <taxon>Bacteria</taxon>
        <taxon>Pseudomonadati</taxon>
        <taxon>Bacteroidota</taxon>
        <taxon>Flavobacteriia</taxon>
        <taxon>Flavobacteriales</taxon>
        <taxon>Flavobacteriaceae</taxon>
        <taxon>Lutimonas</taxon>
    </lineage>
</organism>
<dbReference type="GO" id="GO:0016787">
    <property type="term" value="F:hydrolase activity"/>
    <property type="evidence" value="ECO:0007669"/>
    <property type="project" value="UniProtKB-KW"/>
</dbReference>
<feature type="domain" description="Beta-lactamase-related" evidence="1">
    <location>
        <begin position="40"/>
        <end position="371"/>
    </location>
</feature>
<proteinExistence type="predicted"/>
<dbReference type="RefSeq" id="WP_342160482.1">
    <property type="nucleotide sequence ID" value="NZ_JBCDNA010000002.1"/>
</dbReference>
<accession>A0ABU9L3K3</accession>
<dbReference type="PANTHER" id="PTHR46825">
    <property type="entry name" value="D-ALANYL-D-ALANINE-CARBOXYPEPTIDASE/ENDOPEPTIDASE AMPH"/>
    <property type="match status" value="1"/>
</dbReference>
<name>A0ABU9L3K3_9FLAO</name>
<dbReference type="EMBL" id="JBCDNA010000002">
    <property type="protein sequence ID" value="MEL4456360.1"/>
    <property type="molecule type" value="Genomic_DNA"/>
</dbReference>
<evidence type="ECO:0000313" key="3">
    <source>
        <dbReference type="EMBL" id="MEL4456360.1"/>
    </source>
</evidence>
<evidence type="ECO:0000259" key="2">
    <source>
        <dbReference type="Pfam" id="PF11954"/>
    </source>
</evidence>
<keyword evidence="3" id="KW-0378">Hydrolase</keyword>
<sequence>MKSTCPGYQAIILFAFFFLFGLQTNQAQDRTSQQIDSLVNKAMSTMPHVGLAIAVIKDGKVIHSKGYGMSSKASGKPVDENTLFGIASNSKSFTAAALAMLVDEGKLDWNDKVVDHLPEFKMYEPYVTENFNILDLLTHRSGLDLGAGDLMFFPDGADFKAIDVIKSFQYQKPVSAFRTKYDYDNLLYIVAGELIARVSGMSWPDFIEKRIMSPIGMSSSSAIFQNIIDHSNVANPHSIEKDRIKEFPNMGGLDPSAGAAGGIHSSVKDMSHWLLLQLNKGKYGDGLSEQLFSEKNQKMMWKPHTNIGFNPTPGGPIKTHFEAYGLGWFIKDMNGLVVFQHTGGLPGMLSSTVVIPEINAAAVVLTNADPGGYSFWTMRASITDLLIGAKPTDWISFMEDRITQRESKGDSVLTATWKKATKVDPLEKDPQGIMGIYKDNWFGKMEVFNKDGKLWMKSHRSPKLHGEMYYYQANTYAIKWEYQDMNCDAFAMFQLDEKGKGTGIKMKGISPNIDFSFDFQHLDLKRVSP</sequence>
<dbReference type="Proteomes" id="UP001474120">
    <property type="component" value="Unassembled WGS sequence"/>
</dbReference>
<dbReference type="Gene3D" id="2.40.128.600">
    <property type="match status" value="1"/>
</dbReference>
<dbReference type="Gene3D" id="3.40.710.10">
    <property type="entry name" value="DD-peptidase/beta-lactamase superfamily"/>
    <property type="match status" value="1"/>
</dbReference>
<protein>
    <submittedName>
        <fullName evidence="3">Serine hydrolase</fullName>
    </submittedName>
</protein>
<dbReference type="InterPro" id="IPR021860">
    <property type="entry name" value="Peptidase_S12_Pab87-rel_C"/>
</dbReference>
<dbReference type="Pfam" id="PF11954">
    <property type="entry name" value="DUF3471"/>
    <property type="match status" value="1"/>
</dbReference>
<dbReference type="Pfam" id="PF00144">
    <property type="entry name" value="Beta-lactamase"/>
    <property type="match status" value="1"/>
</dbReference>
<dbReference type="InterPro" id="IPR050491">
    <property type="entry name" value="AmpC-like"/>
</dbReference>
<dbReference type="PANTHER" id="PTHR46825:SF15">
    <property type="entry name" value="BETA-LACTAMASE-RELATED DOMAIN-CONTAINING PROTEIN"/>
    <property type="match status" value="1"/>
</dbReference>
<dbReference type="InterPro" id="IPR001466">
    <property type="entry name" value="Beta-lactam-related"/>
</dbReference>
<evidence type="ECO:0000259" key="1">
    <source>
        <dbReference type="Pfam" id="PF00144"/>
    </source>
</evidence>
<gene>
    <name evidence="3" type="ORF">AABB81_10665</name>
</gene>
<dbReference type="SUPFAM" id="SSF56601">
    <property type="entry name" value="beta-lactamase/transpeptidase-like"/>
    <property type="match status" value="1"/>
</dbReference>
<keyword evidence="4" id="KW-1185">Reference proteome</keyword>
<reference evidence="3 4" key="1">
    <citation type="submission" date="2024-04" db="EMBL/GenBank/DDBJ databases">
        <title>whole genome sequencing of Lutimonas vermicola strain IMCC1616.</title>
        <authorList>
            <person name="Bae S.S."/>
        </authorList>
    </citation>
    <scope>NUCLEOTIDE SEQUENCE [LARGE SCALE GENOMIC DNA]</scope>
    <source>
        <strain evidence="3 4">IMCC1616</strain>
    </source>
</reference>
<comment type="caution">
    <text evidence="3">The sequence shown here is derived from an EMBL/GenBank/DDBJ whole genome shotgun (WGS) entry which is preliminary data.</text>
</comment>
<dbReference type="InterPro" id="IPR012338">
    <property type="entry name" value="Beta-lactam/transpept-like"/>
</dbReference>
<feature type="domain" description="Peptidase S12 Pab87-related C-terminal" evidence="2">
    <location>
        <begin position="434"/>
        <end position="526"/>
    </location>
</feature>